<dbReference type="AlphaFoldDB" id="A0A8S9Z2B4"/>
<sequence>MSVMQIVDLTRPNPRGHSCLDSVPNKYSNVNRKVIIQLCLGLIAAYLNNTVHKPTLIIIG</sequence>
<reference evidence="1" key="1">
    <citation type="submission" date="2019-07" db="EMBL/GenBank/DDBJ databases">
        <title>Annotation for the trematode Paragonimus miyazaki's.</title>
        <authorList>
            <person name="Choi Y.-J."/>
        </authorList>
    </citation>
    <scope>NUCLEOTIDE SEQUENCE</scope>
    <source>
        <strain evidence="1">Japan</strain>
    </source>
</reference>
<evidence type="ECO:0000313" key="2">
    <source>
        <dbReference type="Proteomes" id="UP000822476"/>
    </source>
</evidence>
<comment type="caution">
    <text evidence="1">The sequence shown here is derived from an EMBL/GenBank/DDBJ whole genome shotgun (WGS) entry which is preliminary data.</text>
</comment>
<proteinExistence type="predicted"/>
<protein>
    <submittedName>
        <fullName evidence="1">Uncharacterized protein</fullName>
    </submittedName>
</protein>
<accession>A0A8S9Z2B4</accession>
<dbReference type="EMBL" id="JTDE01002500">
    <property type="protein sequence ID" value="KAF7257277.1"/>
    <property type="molecule type" value="Genomic_DNA"/>
</dbReference>
<gene>
    <name evidence="1" type="ORF">EG68_05087</name>
</gene>
<name>A0A8S9Z2B4_9TREM</name>
<organism evidence="1 2">
    <name type="scientific">Paragonimus skrjabini miyazakii</name>
    <dbReference type="NCBI Taxonomy" id="59628"/>
    <lineage>
        <taxon>Eukaryota</taxon>
        <taxon>Metazoa</taxon>
        <taxon>Spiralia</taxon>
        <taxon>Lophotrochozoa</taxon>
        <taxon>Platyhelminthes</taxon>
        <taxon>Trematoda</taxon>
        <taxon>Digenea</taxon>
        <taxon>Plagiorchiida</taxon>
        <taxon>Troglotremata</taxon>
        <taxon>Troglotrematidae</taxon>
        <taxon>Paragonimus</taxon>
    </lineage>
</organism>
<keyword evidence="2" id="KW-1185">Reference proteome</keyword>
<dbReference type="Proteomes" id="UP000822476">
    <property type="component" value="Unassembled WGS sequence"/>
</dbReference>
<evidence type="ECO:0000313" key="1">
    <source>
        <dbReference type="EMBL" id="KAF7257277.1"/>
    </source>
</evidence>